<feature type="compositionally biased region" description="Polar residues" evidence="1">
    <location>
        <begin position="52"/>
        <end position="65"/>
    </location>
</feature>
<reference evidence="2" key="1">
    <citation type="submission" date="2020-05" db="EMBL/GenBank/DDBJ databases">
        <authorList>
            <person name="Chiriac C."/>
            <person name="Salcher M."/>
            <person name="Ghai R."/>
            <person name="Kavagutti S V."/>
        </authorList>
    </citation>
    <scope>NUCLEOTIDE SEQUENCE</scope>
</reference>
<feature type="region of interest" description="Disordered" evidence="1">
    <location>
        <begin position="1"/>
        <end position="110"/>
    </location>
</feature>
<feature type="compositionally biased region" description="Polar residues" evidence="1">
    <location>
        <begin position="1"/>
        <end position="10"/>
    </location>
</feature>
<dbReference type="AlphaFoldDB" id="A0A6J6ELG8"/>
<proteinExistence type="predicted"/>
<evidence type="ECO:0000313" key="2">
    <source>
        <dbReference type="EMBL" id="CAB4576947.1"/>
    </source>
</evidence>
<sequence length="110" mass="11484">MKLSLESSAVLSIHASKRVRTRAGERSLNESPWLGVKQTTSHLPAAVPKSVSGPTTSGSAQSPTGGRSEGDRLSKTTTSKSCSGISVRLSGFDGQRGHSSFGGKKTRPCR</sequence>
<accession>A0A6J6ELG8</accession>
<protein>
    <submittedName>
        <fullName evidence="2">Unannotated protein</fullName>
    </submittedName>
</protein>
<name>A0A6J6ELG8_9ZZZZ</name>
<organism evidence="2">
    <name type="scientific">freshwater metagenome</name>
    <dbReference type="NCBI Taxonomy" id="449393"/>
    <lineage>
        <taxon>unclassified sequences</taxon>
        <taxon>metagenomes</taxon>
        <taxon>ecological metagenomes</taxon>
    </lineage>
</organism>
<evidence type="ECO:0000256" key="1">
    <source>
        <dbReference type="SAM" id="MobiDB-lite"/>
    </source>
</evidence>
<gene>
    <name evidence="2" type="ORF">UFOPK1698_00882</name>
</gene>
<dbReference type="EMBL" id="CAEZTP010000078">
    <property type="protein sequence ID" value="CAB4576947.1"/>
    <property type="molecule type" value="Genomic_DNA"/>
</dbReference>
<feature type="compositionally biased region" description="Polar residues" evidence="1">
    <location>
        <begin position="75"/>
        <end position="84"/>
    </location>
</feature>